<dbReference type="CDD" id="cd05233">
    <property type="entry name" value="SDR_c"/>
    <property type="match status" value="1"/>
</dbReference>
<gene>
    <name evidence="3" type="ORF">KSS89_12970</name>
</gene>
<accession>A0ABX8MV72</accession>
<dbReference type="EMBL" id="CP077074">
    <property type="protein sequence ID" value="QXH43084.1"/>
    <property type="molecule type" value="Genomic_DNA"/>
</dbReference>
<evidence type="ECO:0000313" key="3">
    <source>
        <dbReference type="EMBL" id="QXH43084.1"/>
    </source>
</evidence>
<protein>
    <submittedName>
        <fullName evidence="3">SDR family oxidoreductase</fullName>
    </submittedName>
</protein>
<dbReference type="PANTHER" id="PTHR42760:SF133">
    <property type="entry name" value="3-OXOACYL-[ACYL-CARRIER-PROTEIN] REDUCTASE"/>
    <property type="match status" value="1"/>
</dbReference>
<evidence type="ECO:0000256" key="2">
    <source>
        <dbReference type="ARBA" id="ARBA00023002"/>
    </source>
</evidence>
<dbReference type="RefSeq" id="WP_124346490.1">
    <property type="nucleotide sequence ID" value="NZ_CP027706.1"/>
</dbReference>
<evidence type="ECO:0000313" key="4">
    <source>
        <dbReference type="Proteomes" id="UP000693952"/>
    </source>
</evidence>
<dbReference type="InterPro" id="IPR002347">
    <property type="entry name" value="SDR_fam"/>
</dbReference>
<keyword evidence="2" id="KW-0560">Oxidoreductase</keyword>
<comment type="similarity">
    <text evidence="1">Belongs to the short-chain dehydrogenases/reductases (SDR) family.</text>
</comment>
<dbReference type="InterPro" id="IPR020904">
    <property type="entry name" value="Sc_DH/Rdtase_CS"/>
</dbReference>
<sequence length="253" mass="26842">MKNVAVITGAASGIGQATARVFAQRGYTVVGADRDLAGMEHTAEQIKAIGGVFDFRAVDVANESEVRALIAHAKERFGWLSAVVSCAGVARTGRIDEMPRSDWDLQISVNLTGTYLLAKSAMQVFMELKGGSFVAVSSDAGVRGASGYAAYCASKHGVIGLVRCLALDYGKFGIRSNAVCPGFVQTQMMDRLFAEAADPEKEKRSYMKEVPLGRFAAPEEVGKVIEHLSSEDAAYTNGMIYALDGGVTAGHFG</sequence>
<dbReference type="PROSITE" id="PS00061">
    <property type="entry name" value="ADH_SHORT"/>
    <property type="match status" value="1"/>
</dbReference>
<organism evidence="3 4">
    <name type="scientific">Pseudomonas sessilinigenes</name>
    <dbReference type="NCBI Taxonomy" id="658629"/>
    <lineage>
        <taxon>Bacteria</taxon>
        <taxon>Pseudomonadati</taxon>
        <taxon>Pseudomonadota</taxon>
        <taxon>Gammaproteobacteria</taxon>
        <taxon>Pseudomonadales</taxon>
        <taxon>Pseudomonadaceae</taxon>
        <taxon>Pseudomonas</taxon>
    </lineage>
</organism>
<name>A0ABX8MV72_9PSED</name>
<reference evidence="3" key="1">
    <citation type="submission" date="2021-06" db="EMBL/GenBank/DDBJ databases">
        <title>Updating the genus Pseudomonas: Description of 43 new species and partition of the Pseudomonas putida group.</title>
        <authorList>
            <person name="Girard L."/>
            <person name="Lood C."/>
            <person name="Vandamme P."/>
            <person name="Rokni-Zadeh H."/>
            <person name="van Noort V."/>
            <person name="Hofte M."/>
            <person name="Lavigne R."/>
            <person name="De Mot R."/>
        </authorList>
    </citation>
    <scope>NUCLEOTIDE SEQUENCE</scope>
    <source>
        <strain evidence="3">CMR12a</strain>
    </source>
</reference>
<dbReference type="Gene3D" id="3.40.50.720">
    <property type="entry name" value="NAD(P)-binding Rossmann-like Domain"/>
    <property type="match status" value="1"/>
</dbReference>
<keyword evidence="4" id="KW-1185">Reference proteome</keyword>
<dbReference type="Proteomes" id="UP000693952">
    <property type="component" value="Chromosome"/>
</dbReference>
<dbReference type="SUPFAM" id="SSF51735">
    <property type="entry name" value="NAD(P)-binding Rossmann-fold domains"/>
    <property type="match status" value="1"/>
</dbReference>
<dbReference type="Pfam" id="PF13561">
    <property type="entry name" value="adh_short_C2"/>
    <property type="match status" value="1"/>
</dbReference>
<dbReference type="PRINTS" id="PR00081">
    <property type="entry name" value="GDHRDH"/>
</dbReference>
<proteinExistence type="inferred from homology"/>
<evidence type="ECO:0000256" key="1">
    <source>
        <dbReference type="ARBA" id="ARBA00006484"/>
    </source>
</evidence>
<dbReference type="InterPro" id="IPR036291">
    <property type="entry name" value="NAD(P)-bd_dom_sf"/>
</dbReference>
<dbReference type="PANTHER" id="PTHR42760">
    <property type="entry name" value="SHORT-CHAIN DEHYDROGENASES/REDUCTASES FAMILY MEMBER"/>
    <property type="match status" value="1"/>
</dbReference>